<evidence type="ECO:0000259" key="19">
    <source>
        <dbReference type="Pfam" id="PF08303"/>
    </source>
</evidence>
<evidence type="ECO:0000256" key="10">
    <source>
        <dbReference type="ARBA" id="ARBA00022840"/>
    </source>
</evidence>
<evidence type="ECO:0000256" key="1">
    <source>
        <dbReference type="ARBA" id="ARBA00012724"/>
    </source>
</evidence>
<organism evidence="21 22">
    <name type="scientific">Torulaspora globosa</name>
    <dbReference type="NCBI Taxonomy" id="48254"/>
    <lineage>
        <taxon>Eukaryota</taxon>
        <taxon>Fungi</taxon>
        <taxon>Dikarya</taxon>
        <taxon>Ascomycota</taxon>
        <taxon>Saccharomycotina</taxon>
        <taxon>Saccharomycetes</taxon>
        <taxon>Saccharomycetales</taxon>
        <taxon>Saccharomycetaceae</taxon>
        <taxon>Torulaspora</taxon>
    </lineage>
</organism>
<evidence type="ECO:0000256" key="15">
    <source>
        <dbReference type="ARBA" id="ARBA00073988"/>
    </source>
</evidence>
<evidence type="ECO:0000256" key="9">
    <source>
        <dbReference type="ARBA" id="ARBA00022801"/>
    </source>
</evidence>
<dbReference type="AlphaFoldDB" id="A0A7G3ZK01"/>
<dbReference type="EMBL" id="CP059251">
    <property type="protein sequence ID" value="QLL33837.1"/>
    <property type="molecule type" value="Genomic_DNA"/>
</dbReference>
<dbReference type="Pfam" id="PF08303">
    <property type="entry name" value="tRNA_lig_kinase"/>
    <property type="match status" value="1"/>
</dbReference>
<dbReference type="GO" id="GO:0005634">
    <property type="term" value="C:nucleus"/>
    <property type="evidence" value="ECO:0007669"/>
    <property type="project" value="TreeGrafter"/>
</dbReference>
<dbReference type="GO" id="GO:0006388">
    <property type="term" value="P:tRNA splicing, via endonucleolytic cleavage and ligation"/>
    <property type="evidence" value="ECO:0007669"/>
    <property type="project" value="UniProtKB-UniRule"/>
</dbReference>
<name>A0A7G3ZK01_9SACH</name>
<dbReference type="PIRSF" id="PIRSF019634">
    <property type="entry name" value="tRNA_lig_yeast"/>
    <property type="match status" value="1"/>
</dbReference>
<evidence type="ECO:0000256" key="6">
    <source>
        <dbReference type="ARBA" id="ARBA00022741"/>
    </source>
</evidence>
<evidence type="ECO:0000256" key="17">
    <source>
        <dbReference type="PIRSR" id="PIRSR019634-50"/>
    </source>
</evidence>
<dbReference type="GO" id="GO:0005524">
    <property type="term" value="F:ATP binding"/>
    <property type="evidence" value="ECO:0007669"/>
    <property type="project" value="UniProtKB-UniRule"/>
</dbReference>
<feature type="domain" description="tRNA ligase phosphodiesterase" evidence="18">
    <location>
        <begin position="569"/>
        <end position="819"/>
    </location>
</feature>
<evidence type="ECO:0000313" key="21">
    <source>
        <dbReference type="EMBL" id="QLL33837.1"/>
    </source>
</evidence>
<dbReference type="PANTHER" id="PTHR32004">
    <property type="entry name" value="TRNA LIGASE"/>
    <property type="match status" value="1"/>
</dbReference>
<dbReference type="RefSeq" id="XP_037140511.1">
    <property type="nucleotide sequence ID" value="XM_037284615.1"/>
</dbReference>
<evidence type="ECO:0000256" key="3">
    <source>
        <dbReference type="ARBA" id="ARBA00022679"/>
    </source>
</evidence>
<dbReference type="InterPro" id="IPR015966">
    <property type="entry name" value="tRNA_lig_kin_fungi"/>
</dbReference>
<keyword evidence="2 16" id="KW-0436">Ligase</keyword>
<comment type="function">
    <text evidence="13">One of the two proteins required for the splicing of precursor tRNA molecules containing introns. The ligation activity requires three enzymatic activities: phosphorylation of the 5' terminus of the 3' half-tRNA in the presence of ATP, opening of the 2'3'-cyclic phosphodiester bond of the 5' half-tRNA leaving a 2'-phosphomonoester and ligation of the two tRNA halves in an ATP-dependent reaction.</text>
</comment>
<reference evidence="21 22" key="1">
    <citation type="submission" date="2020-06" db="EMBL/GenBank/DDBJ databases">
        <title>The yeast mating-type switching endonuclease HO is a domesticated member of an unorthodox homing genetic element family.</title>
        <authorList>
            <person name="Coughlan A.Y."/>
            <person name="Lombardi L."/>
            <person name="Braun-Galleani S."/>
            <person name="Martos A.R."/>
            <person name="Galeote V."/>
            <person name="Bigey F."/>
            <person name="Dequin S."/>
            <person name="Byrne K.P."/>
            <person name="Wolfe K.H."/>
        </authorList>
    </citation>
    <scope>NUCLEOTIDE SEQUENCE [LARGE SCALE GENOMIC DNA]</scope>
    <source>
        <strain evidence="21 22">CBS764</strain>
    </source>
</reference>
<keyword evidence="11" id="KW-0511">Multifunctional enzyme</keyword>
<keyword evidence="5" id="KW-0540">Nuclease</keyword>
<evidence type="ECO:0000256" key="11">
    <source>
        <dbReference type="ARBA" id="ARBA00023268"/>
    </source>
</evidence>
<evidence type="ECO:0000256" key="13">
    <source>
        <dbReference type="ARBA" id="ARBA00055002"/>
    </source>
</evidence>
<evidence type="ECO:0000259" key="20">
    <source>
        <dbReference type="Pfam" id="PF09511"/>
    </source>
</evidence>
<dbReference type="GO" id="GO:0008081">
    <property type="term" value="F:phosphoric diester hydrolase activity"/>
    <property type="evidence" value="ECO:0007669"/>
    <property type="project" value="InterPro"/>
</dbReference>
<accession>A0A7G3ZK01</accession>
<keyword evidence="6" id="KW-0547">Nucleotide-binding</keyword>
<dbReference type="InterPro" id="IPR012387">
    <property type="entry name" value="Trl1_fun"/>
</dbReference>
<dbReference type="Pfam" id="PF08302">
    <property type="entry name" value="tRNA_lig_CPD"/>
    <property type="match status" value="1"/>
</dbReference>
<dbReference type="Gene3D" id="3.40.50.300">
    <property type="entry name" value="P-loop containing nucleotide triphosphate hydrolases"/>
    <property type="match status" value="1"/>
</dbReference>
<comment type="catalytic activity">
    <reaction evidence="12 16">
        <text>ATP + (ribonucleotide)n-3'-hydroxyl + 5'-phospho-(ribonucleotide)m = (ribonucleotide)n+m + AMP + diphosphate.</text>
        <dbReference type="EC" id="6.5.1.3"/>
    </reaction>
</comment>
<sequence length="820" mass="94407">MRENNVPLRPTSESIRELVRELENAAQLASRGKATKRVCDLFDSTKKVVSWKFQEWDYGKNNIQLPCNARGLFILDDPENPEIVARGYDKFFNIGEVVSTKWEAIEAHTVGPYDVTLKSNGCIILISALSDGTIVVCSKHSTGPRTDVDRSHAESGREYLLKQLKEADVDPEAFARELYELNITAVAEYCDDSFEEHILEYKGDKAGLYLHGINLNQRTFATWPMDRVSQFASKYGFKPTAHFAIEDVSSLKNFLDECSERGSYDALEVEGFVIRCHCREDGQDFFFKYKFEEPYLMYRQWREVTKDYITTKCRIFKFRKHKFITNQYLDFVIPILDNNPELCERYMRGFDIISLRNMFLQHYGMTAMEILNYEKVKELELRNAVDFDKVDENTKFLIFPIAVIGCGKTTTALTLKNLYPDSWAVVQNDDITSRDKSMLMKKSLELLATPNIKCVIVDRNNHQYRERQQLFTWLADLKEEYLPYDTNIKVIGLSFIAYENLQSVRELTLKRVLARGDNHQSIKSSVYGEKKVVGIMQGFLNRFQPVVESKSPDNKFDLIIPLRVSHTNSSLENARKTLLNLNSSYPQLVPSMPSEEEIEKAFAKSLTYKPTIIKHVKGKGSTNPKERQATFYSAHIRERQAMIDEIQKALKSAYLSERGKECMEKLFKQDKFQPEFHITLSHVSQAKKGTEDQRCTWKNFASRYQKMISTNEEKDESMAPITTADTVKFKLNKLCWDEKIVSVIADLPEHPIIDCNGQIVPQLKAGNAVSHITIGILQPGVAPFYSNKLCQRVLKGSDKNTWSIDFDCCAQFEAEVRINF</sequence>
<dbReference type="PANTHER" id="PTHR32004:SF1">
    <property type="entry name" value="TRNA LIGASE"/>
    <property type="match status" value="1"/>
</dbReference>
<dbReference type="InterPro" id="IPR019039">
    <property type="entry name" value="T4-Rnl1-like_N"/>
</dbReference>
<keyword evidence="10" id="KW-0067">ATP-binding</keyword>
<feature type="active site" description="N6-AMP-lysine intermediate" evidence="17">
    <location>
        <position position="118"/>
    </location>
</feature>
<keyword evidence="4 16" id="KW-0819">tRNA processing</keyword>
<dbReference type="InterPro" id="IPR015965">
    <property type="entry name" value="tRNA_lig_PDEase"/>
</dbReference>
<dbReference type="EC" id="6.5.1.3" evidence="1 16"/>
<evidence type="ECO:0000256" key="7">
    <source>
        <dbReference type="ARBA" id="ARBA00022759"/>
    </source>
</evidence>
<comment type="similarity">
    <text evidence="14 16">Belongs to the TRL1 family.</text>
</comment>
<dbReference type="GO" id="GO:0004519">
    <property type="term" value="F:endonuclease activity"/>
    <property type="evidence" value="ECO:0007669"/>
    <property type="project" value="UniProtKB-KW"/>
</dbReference>
<evidence type="ECO:0000256" key="5">
    <source>
        <dbReference type="ARBA" id="ARBA00022722"/>
    </source>
</evidence>
<evidence type="ECO:0000259" key="18">
    <source>
        <dbReference type="Pfam" id="PF08302"/>
    </source>
</evidence>
<dbReference type="SUPFAM" id="SSF56091">
    <property type="entry name" value="DNA ligase/mRNA capping enzyme, catalytic domain"/>
    <property type="match status" value="1"/>
</dbReference>
<keyword evidence="7" id="KW-0255">Endonuclease</keyword>
<dbReference type="KEGG" id="tgb:HG536_0F01620"/>
<evidence type="ECO:0000313" key="22">
    <source>
        <dbReference type="Proteomes" id="UP000515788"/>
    </source>
</evidence>
<evidence type="ECO:0000256" key="2">
    <source>
        <dbReference type="ARBA" id="ARBA00022598"/>
    </source>
</evidence>
<evidence type="ECO:0000256" key="16">
    <source>
        <dbReference type="PIRNR" id="PIRNR019634"/>
    </source>
</evidence>
<dbReference type="InterPro" id="IPR027417">
    <property type="entry name" value="P-loop_NTPase"/>
</dbReference>
<dbReference type="Proteomes" id="UP000515788">
    <property type="component" value="Chromosome 6"/>
</dbReference>
<dbReference type="GO" id="GO:0051730">
    <property type="term" value="F:GTP-dependent polyribonucleotide 5'-hydroxyl-kinase activity"/>
    <property type="evidence" value="ECO:0007669"/>
    <property type="project" value="InterPro"/>
</dbReference>
<keyword evidence="9" id="KW-0378">Hydrolase</keyword>
<feature type="domain" description="T4 RNA ligase 1-like N-terminal" evidence="20">
    <location>
        <begin position="68"/>
        <end position="296"/>
    </location>
</feature>
<keyword evidence="8" id="KW-0418">Kinase</keyword>
<proteinExistence type="inferred from homology"/>
<feature type="domain" description="tRNA ligase kinase" evidence="19">
    <location>
        <begin position="397"/>
        <end position="564"/>
    </location>
</feature>
<evidence type="ECO:0000256" key="14">
    <source>
        <dbReference type="ARBA" id="ARBA00061627"/>
    </source>
</evidence>
<dbReference type="FunFam" id="3.40.50.300:FF:001934">
    <property type="entry name" value="tRNA ligase"/>
    <property type="match status" value="1"/>
</dbReference>
<evidence type="ECO:0000256" key="4">
    <source>
        <dbReference type="ARBA" id="ARBA00022694"/>
    </source>
</evidence>
<evidence type="ECO:0000256" key="12">
    <source>
        <dbReference type="ARBA" id="ARBA00034038"/>
    </source>
</evidence>
<protein>
    <recommendedName>
        <fullName evidence="15 16">tRNA ligase</fullName>
        <ecNumber evidence="1 16">6.5.1.3</ecNumber>
    </recommendedName>
</protein>
<keyword evidence="3" id="KW-0808">Transferase</keyword>
<dbReference type="Pfam" id="PF09511">
    <property type="entry name" value="RNA_lig_T4_1"/>
    <property type="match status" value="1"/>
</dbReference>
<keyword evidence="22" id="KW-1185">Reference proteome</keyword>
<dbReference type="GeneID" id="59327052"/>
<gene>
    <name evidence="21" type="ORF">HG536_0F01620</name>
</gene>
<evidence type="ECO:0000256" key="8">
    <source>
        <dbReference type="ARBA" id="ARBA00022777"/>
    </source>
</evidence>
<dbReference type="OrthoDB" id="276239at2759"/>
<dbReference type="GO" id="GO:0003972">
    <property type="term" value="F:RNA ligase (ATP) activity"/>
    <property type="evidence" value="ECO:0007669"/>
    <property type="project" value="UniProtKB-UniRule"/>
</dbReference>